<feature type="repeat" description="WD" evidence="11">
    <location>
        <begin position="281"/>
        <end position="315"/>
    </location>
</feature>
<evidence type="ECO:0000256" key="8">
    <source>
        <dbReference type="ARBA" id="ARBA00058527"/>
    </source>
</evidence>
<feature type="region of interest" description="Disordered" evidence="12">
    <location>
        <begin position="1"/>
        <end position="23"/>
    </location>
</feature>
<evidence type="ECO:0000256" key="10">
    <source>
        <dbReference type="ARBA" id="ARBA00075773"/>
    </source>
</evidence>
<comment type="subcellular location">
    <subcellularLocation>
        <location evidence="1">Nucleus</location>
        <location evidence="1">Nucleolus</location>
    </subcellularLocation>
</comment>
<evidence type="ECO:0000256" key="12">
    <source>
        <dbReference type="SAM" id="MobiDB-lite"/>
    </source>
</evidence>
<dbReference type="PANTHER" id="PTHR18359">
    <property type="entry name" value="WD-REPEAT PROTEIN-RELATED"/>
    <property type="match status" value="1"/>
</dbReference>
<evidence type="ECO:0000256" key="3">
    <source>
        <dbReference type="ARBA" id="ARBA00022553"/>
    </source>
</evidence>
<comment type="similarity">
    <text evidence="7">Belongs to the WD repeat UTP18 family.</text>
</comment>
<dbReference type="PANTHER" id="PTHR18359:SF0">
    <property type="entry name" value="U3 SMALL NUCLEOLAR RNA-ASSOCIATED PROTEIN 18 HOMOLOG"/>
    <property type="match status" value="1"/>
</dbReference>
<evidence type="ECO:0000313" key="14">
    <source>
        <dbReference type="Proteomes" id="UP001283361"/>
    </source>
</evidence>
<dbReference type="SUPFAM" id="SSF50978">
    <property type="entry name" value="WD40 repeat-like"/>
    <property type="match status" value="1"/>
</dbReference>
<gene>
    <name evidence="13" type="ORF">RRG08_014021</name>
</gene>
<evidence type="ECO:0000256" key="2">
    <source>
        <dbReference type="ARBA" id="ARBA00022552"/>
    </source>
</evidence>
<keyword evidence="4 11" id="KW-0853">WD repeat</keyword>
<evidence type="ECO:0000256" key="6">
    <source>
        <dbReference type="ARBA" id="ARBA00023242"/>
    </source>
</evidence>
<comment type="caution">
    <text evidence="13">The sequence shown here is derived from an EMBL/GenBank/DDBJ whole genome shotgun (WGS) entry which is preliminary data.</text>
</comment>
<dbReference type="GO" id="GO:0006364">
    <property type="term" value="P:rRNA processing"/>
    <property type="evidence" value="ECO:0007669"/>
    <property type="project" value="UniProtKB-KW"/>
</dbReference>
<dbReference type="InterPro" id="IPR036322">
    <property type="entry name" value="WD40_repeat_dom_sf"/>
</dbReference>
<protein>
    <recommendedName>
        <fullName evidence="9">U3 small nucleolar RNA-associated protein 18 homolog</fullName>
    </recommendedName>
    <alternativeName>
        <fullName evidence="10">WD repeat-containing protein 50</fullName>
    </alternativeName>
</protein>
<evidence type="ECO:0000256" key="7">
    <source>
        <dbReference type="ARBA" id="ARBA00025767"/>
    </source>
</evidence>
<sequence>MLRRKHAVVTSSKRQTTVSTVTSQVLREERKDAREAALEEEILGVGDNVIDALPDLEVTKKKRKRKKKTEGPTEFKKWHDSDDEQLPEYEAINPSWAERFDEKKSDDSDEEILRAHSHATLSASVSLPSTELAFKRVTDANKEEMSQDCLKCIEFHPKATVLMTGGNDQTVRLFAIDGKQNRKIHSIFLDRCPVYCSRFSRGGSEIIIGSKHKSFYIYDMEGSSGITFRPKLKGLEIKDTSRFVISPDGRFIAFFGEHGYIHLFSQTSKELIDSVKMNGLVAAICFSKDGNFMYSFGSDGEVYVWDMTARDCIHRFSDNGCINGVSLTVSPDNNYVVCGSSSGIVSVYDHDTAMQTRRPEPLRLIKNLTTCCNGALFNSQSELLALRSKDLERAVKLVHFPSLSVLPNFPEQFDPCISSVMCMDFSPSSGYLALGNNKGRCLLFRLQHYTKY</sequence>
<dbReference type="InterPro" id="IPR015943">
    <property type="entry name" value="WD40/YVTN_repeat-like_dom_sf"/>
</dbReference>
<comment type="function">
    <text evidence="8">Part of the small subunit (SSU) processome, first precursor of the small eukaryotic ribosomal subunit. During the assembly of the SSU processome in the nucleolus, many ribosome biogenesis factors, an RNA chaperone and ribosomal proteins associate with the nascent pre-rRNA and work in concert to generate RNA folding, modifications, rearrangements and cleavage as well as targeted degradation of pre-ribosomal RNA by the RNA exosome. Involved in nucleolar processing of pre-18S ribosomal RNA.</text>
</comment>
<accession>A0AAE1CF42</accession>
<dbReference type="GO" id="GO:0032040">
    <property type="term" value="C:small-subunit processome"/>
    <property type="evidence" value="ECO:0007669"/>
    <property type="project" value="TreeGrafter"/>
</dbReference>
<feature type="region of interest" description="Disordered" evidence="12">
    <location>
        <begin position="61"/>
        <end position="87"/>
    </location>
</feature>
<dbReference type="InterPro" id="IPR001680">
    <property type="entry name" value="WD40_rpt"/>
</dbReference>
<proteinExistence type="inferred from homology"/>
<dbReference type="GO" id="GO:0034388">
    <property type="term" value="C:Pwp2p-containing subcomplex of 90S preribosome"/>
    <property type="evidence" value="ECO:0007669"/>
    <property type="project" value="TreeGrafter"/>
</dbReference>
<dbReference type="Pfam" id="PF00400">
    <property type="entry name" value="WD40"/>
    <property type="match status" value="3"/>
</dbReference>
<dbReference type="InterPro" id="IPR045161">
    <property type="entry name" value="Utp18"/>
</dbReference>
<keyword evidence="3" id="KW-0597">Phosphoprotein</keyword>
<dbReference type="EMBL" id="JAWDGP010008077">
    <property type="protein sequence ID" value="KAK3691755.1"/>
    <property type="molecule type" value="Genomic_DNA"/>
</dbReference>
<dbReference type="Gene3D" id="2.130.10.10">
    <property type="entry name" value="YVTN repeat-like/Quinoprotein amine dehydrogenase"/>
    <property type="match status" value="1"/>
</dbReference>
<dbReference type="AlphaFoldDB" id="A0AAE1CF42"/>
<evidence type="ECO:0000256" key="9">
    <source>
        <dbReference type="ARBA" id="ARBA00074442"/>
    </source>
</evidence>
<dbReference type="Proteomes" id="UP001283361">
    <property type="component" value="Unassembled WGS sequence"/>
</dbReference>
<dbReference type="PROSITE" id="PS50082">
    <property type="entry name" value="WD_REPEATS_2"/>
    <property type="match status" value="1"/>
</dbReference>
<dbReference type="SMART" id="SM00320">
    <property type="entry name" value="WD40"/>
    <property type="match status" value="5"/>
</dbReference>
<keyword evidence="14" id="KW-1185">Reference proteome</keyword>
<name>A0AAE1CF42_9GAST</name>
<evidence type="ECO:0000256" key="1">
    <source>
        <dbReference type="ARBA" id="ARBA00004604"/>
    </source>
</evidence>
<feature type="compositionally biased region" description="Low complexity" evidence="12">
    <location>
        <begin position="8"/>
        <end position="23"/>
    </location>
</feature>
<evidence type="ECO:0000256" key="4">
    <source>
        <dbReference type="ARBA" id="ARBA00022574"/>
    </source>
</evidence>
<evidence type="ECO:0000313" key="13">
    <source>
        <dbReference type="EMBL" id="KAK3691755.1"/>
    </source>
</evidence>
<dbReference type="FunFam" id="2.130.10.10:FF:000121">
    <property type="entry name" value="U3 small nucleolar RNA-associated protein 18 homolog"/>
    <property type="match status" value="1"/>
</dbReference>
<keyword evidence="2" id="KW-0698">rRNA processing</keyword>
<organism evidence="13 14">
    <name type="scientific">Elysia crispata</name>
    <name type="common">lettuce slug</name>
    <dbReference type="NCBI Taxonomy" id="231223"/>
    <lineage>
        <taxon>Eukaryota</taxon>
        <taxon>Metazoa</taxon>
        <taxon>Spiralia</taxon>
        <taxon>Lophotrochozoa</taxon>
        <taxon>Mollusca</taxon>
        <taxon>Gastropoda</taxon>
        <taxon>Heterobranchia</taxon>
        <taxon>Euthyneura</taxon>
        <taxon>Panpulmonata</taxon>
        <taxon>Sacoglossa</taxon>
        <taxon>Placobranchoidea</taxon>
        <taxon>Plakobranchidae</taxon>
        <taxon>Elysia</taxon>
    </lineage>
</organism>
<keyword evidence="6" id="KW-0539">Nucleus</keyword>
<evidence type="ECO:0000256" key="5">
    <source>
        <dbReference type="ARBA" id="ARBA00022737"/>
    </source>
</evidence>
<evidence type="ECO:0000256" key="11">
    <source>
        <dbReference type="PROSITE-ProRule" id="PRU00221"/>
    </source>
</evidence>
<feature type="compositionally biased region" description="Basic and acidic residues" evidence="12">
    <location>
        <begin position="69"/>
        <end position="80"/>
    </location>
</feature>
<keyword evidence="5" id="KW-0677">Repeat</keyword>
<reference evidence="13" key="1">
    <citation type="journal article" date="2023" name="G3 (Bethesda)">
        <title>A reference genome for the long-term kleptoplast-retaining sea slug Elysia crispata morphotype clarki.</title>
        <authorList>
            <person name="Eastman K.E."/>
            <person name="Pendleton A.L."/>
            <person name="Shaikh M.A."/>
            <person name="Suttiyut T."/>
            <person name="Ogas R."/>
            <person name="Tomko P."/>
            <person name="Gavelis G."/>
            <person name="Widhalm J.R."/>
            <person name="Wisecaver J.H."/>
        </authorList>
    </citation>
    <scope>NUCLEOTIDE SEQUENCE</scope>
    <source>
        <strain evidence="13">ECLA1</strain>
    </source>
</reference>